<sequence length="667" mass="71775">MLIHRALTAAIAAVAMALFFCSSGSDARMNDRTVKIDSGFIQGKLSGEVLSFKGIPYAAPPIGDLRWRPPQPVKSWKGVRRATTYGNDCVQFPLPGDAGASGSTRGEDCLVLNVWRPATIKPGKKPPVMVWIHGGGFLNGAASVPFFDGSRFAREGIVLVGINYRLGRLGFFAHPALSAENARPLANYALLDQLAALRWVQRNIGAFGGDPNQVSVVGESAGGISVIHLLTWPAARGLFHRAAVMSGGGRSYIVQHRRLQEPTGTLPSAEDSGVAFGQSVGITDTGKAGLKALRALPATKINGEMSMAALLTKPAGYVGGPVDEGDVVTAQPQQNILRGNVVRVPLIVGTVGDDLPGDYPPDRTRPLDFFGADGEAARRLYDPQGKLSADRLASLVAVDMTMHEPARFVARQLTAGGAPVWLYRFDYVADALRPKVASAAHAGELSFLFDQMRARYGKSVTARDQAVAKTFHRYFVNFVKSGDPNGPGLPEWPKFDASRFDLMLFQNDGKAKMQPDPWRERLALVERQQDARAGASLEAAPPDRSLAGTAWQLVKFQSGDGTTLIPEDKAKYTLAFSGDGRVAVRLDCNRGVGTWRSSGPNLLQFGPLALTRALCPPPSMGERIARDWLYIRTYLLKDGRLFASLMADGGIYEFEPLAAASSKSSRS</sequence>
<keyword evidence="2 3" id="KW-0378">Hydrolase</keyword>
<feature type="domain" description="Carboxylesterase type B" evidence="4">
    <location>
        <begin position="31"/>
        <end position="354"/>
    </location>
</feature>
<dbReference type="InterPro" id="IPR038670">
    <property type="entry name" value="HslJ-like_sf"/>
</dbReference>
<evidence type="ECO:0000259" key="4">
    <source>
        <dbReference type="Pfam" id="PF00135"/>
    </source>
</evidence>
<feature type="domain" description="DUF306" evidence="5">
    <location>
        <begin position="545"/>
        <end position="620"/>
    </location>
</feature>
<dbReference type="InterPro" id="IPR002018">
    <property type="entry name" value="CarbesteraseB"/>
</dbReference>
<feature type="signal peptide" evidence="3">
    <location>
        <begin position="1"/>
        <end position="27"/>
    </location>
</feature>
<keyword evidence="7" id="KW-1185">Reference proteome</keyword>
<feature type="chain" id="PRO_5045012453" description="Carboxylic ester hydrolase" evidence="3">
    <location>
        <begin position="28"/>
        <end position="667"/>
    </location>
</feature>
<accession>A0ABY3PKZ9</accession>
<dbReference type="EMBL" id="CP063845">
    <property type="protein sequence ID" value="UFP94311.1"/>
    <property type="molecule type" value="Genomic_DNA"/>
</dbReference>
<dbReference type="PROSITE" id="PS00122">
    <property type="entry name" value="CARBOXYLESTERASE_B_1"/>
    <property type="match status" value="1"/>
</dbReference>
<comment type="similarity">
    <text evidence="1 3">Belongs to the type-B carboxylesterase/lipase family.</text>
</comment>
<dbReference type="RefSeq" id="WP_230841370.1">
    <property type="nucleotide sequence ID" value="NZ_CP063845.1"/>
</dbReference>
<evidence type="ECO:0000256" key="3">
    <source>
        <dbReference type="RuleBase" id="RU361235"/>
    </source>
</evidence>
<proteinExistence type="inferred from homology"/>
<dbReference type="InterPro" id="IPR005184">
    <property type="entry name" value="DUF306_Meta_HslJ"/>
</dbReference>
<dbReference type="EC" id="3.1.1.-" evidence="3"/>
<dbReference type="InterPro" id="IPR050309">
    <property type="entry name" value="Type-B_Carboxylest/Lipase"/>
</dbReference>
<dbReference type="Pfam" id="PF00135">
    <property type="entry name" value="COesterase"/>
    <property type="match status" value="2"/>
</dbReference>
<dbReference type="Pfam" id="PF03724">
    <property type="entry name" value="META"/>
    <property type="match status" value="1"/>
</dbReference>
<name>A0ABY3PKZ9_9CYAN</name>
<evidence type="ECO:0000259" key="5">
    <source>
        <dbReference type="Pfam" id="PF03724"/>
    </source>
</evidence>
<organism evidence="6 7">
    <name type="scientific">Gloeobacter morelensis MG652769</name>
    <dbReference type="NCBI Taxonomy" id="2781736"/>
    <lineage>
        <taxon>Bacteria</taxon>
        <taxon>Bacillati</taxon>
        <taxon>Cyanobacteriota</taxon>
        <taxon>Cyanophyceae</taxon>
        <taxon>Gloeobacterales</taxon>
        <taxon>Gloeobacteraceae</taxon>
        <taxon>Gloeobacter</taxon>
        <taxon>Gloeobacter morelensis</taxon>
    </lineage>
</organism>
<dbReference type="PANTHER" id="PTHR11559">
    <property type="entry name" value="CARBOXYLESTERASE"/>
    <property type="match status" value="1"/>
</dbReference>
<dbReference type="Gene3D" id="3.40.50.1820">
    <property type="entry name" value="alpha/beta hydrolase"/>
    <property type="match status" value="1"/>
</dbReference>
<evidence type="ECO:0000313" key="6">
    <source>
        <dbReference type="EMBL" id="UFP94311.1"/>
    </source>
</evidence>
<evidence type="ECO:0000313" key="7">
    <source>
        <dbReference type="Proteomes" id="UP001054846"/>
    </source>
</evidence>
<feature type="domain" description="Carboxylesterase type B" evidence="4">
    <location>
        <begin position="397"/>
        <end position="510"/>
    </location>
</feature>
<dbReference type="InterPro" id="IPR029058">
    <property type="entry name" value="AB_hydrolase_fold"/>
</dbReference>
<dbReference type="InterPro" id="IPR019826">
    <property type="entry name" value="Carboxylesterase_B_AS"/>
</dbReference>
<evidence type="ECO:0000256" key="1">
    <source>
        <dbReference type="ARBA" id="ARBA00005964"/>
    </source>
</evidence>
<gene>
    <name evidence="6" type="ORF">ISF26_21580</name>
</gene>
<keyword evidence="3" id="KW-0732">Signal</keyword>
<evidence type="ECO:0000256" key="2">
    <source>
        <dbReference type="ARBA" id="ARBA00022801"/>
    </source>
</evidence>
<protein>
    <recommendedName>
        <fullName evidence="3">Carboxylic ester hydrolase</fullName>
        <ecNumber evidence="3">3.1.1.-</ecNumber>
    </recommendedName>
</protein>
<dbReference type="SUPFAM" id="SSF53474">
    <property type="entry name" value="alpha/beta-Hydrolases"/>
    <property type="match status" value="1"/>
</dbReference>
<reference evidence="6 7" key="1">
    <citation type="journal article" date="2021" name="Genome Biol. Evol.">
        <title>Complete Genome Sequencing of a Novel Gloeobacter Species from a Waterfall Cave in Mexico.</title>
        <authorList>
            <person name="Saw J.H."/>
            <person name="Cardona T."/>
            <person name="Montejano G."/>
        </authorList>
    </citation>
    <scope>NUCLEOTIDE SEQUENCE [LARGE SCALE GENOMIC DNA]</scope>
    <source>
        <strain evidence="6">MG652769</strain>
    </source>
</reference>
<dbReference type="Gene3D" id="2.40.128.270">
    <property type="match status" value="1"/>
</dbReference>
<dbReference type="Proteomes" id="UP001054846">
    <property type="component" value="Chromosome"/>
</dbReference>